<sequence length="687" mass="74907">MRINFIFLILLLAASSWAQDITWSSNRPQNTLIEDCGQGEFILTNEGSTAADLSISLDGNYDDDDLSTDVLPNVTIQPGEAYSFVIEAVKDDQIESDEYVTITITSGNAILHEETLSLEDELFLEASAMQDFSACPGDELVLTASSNGNVTWMPGNVVSDTLLFSFQDNTEMTVTANQGSCMESANFTIESEVNVQINTADTLYLCEEDAPEIVTATLTNTNTVQWASQGFQFAQGAGNTIEINPVSSGWLYATVSAGSCVVTDTVYVQVDSLPEITFDTIPNKDPYCPGEIVTIYGMKLQQDRYPDVTYAWSPETGVISDVKKANLTVTTTDTITFVRTTTNNACISHDSVTLNVDNPPIQLNFTDTLICPNQTVEIELLNPERFESYEWGPEEKVSCTECVKTKATVQESSTITLNLKTEHCPTSASVNINVKPPNPITIQGDGPVCPGEDIQLTAVESEQYESFSWAGSVDFSCTDCPNPTIKSDEINSATLTAVDANGCLGTGNFVYSIHQVPAVSIGIEPLEVAQGETITASLLTDESEEFTDIVWEVNGDITDETTMKANLIMASEENMITVTARTEDGCPVMATITVNATPPSYTIPNAFTPNAQSNNIFRVITKGNITVNRMRIFSRWSQLIYTDESGEGWDGTQNGKKMPSDTYVYMIELTLPDGQKIEETSEVTLIN</sequence>
<comment type="caution">
    <text evidence="2">The sequence shown here is derived from an EMBL/GenBank/DDBJ whole genome shotgun (WGS) entry which is preliminary data.</text>
</comment>
<gene>
    <name evidence="2" type="ORF">KUV50_12955</name>
</gene>
<feature type="chain" id="PRO_5037843592" evidence="1">
    <location>
        <begin position="19"/>
        <end position="687"/>
    </location>
</feature>
<evidence type="ECO:0000313" key="2">
    <source>
        <dbReference type="EMBL" id="MBY5959053.1"/>
    </source>
</evidence>
<feature type="signal peptide" evidence="1">
    <location>
        <begin position="1"/>
        <end position="18"/>
    </location>
</feature>
<name>A0A953LAU8_9BACT</name>
<dbReference type="NCBIfam" id="TIGR04131">
    <property type="entry name" value="Bac_Flav_CTERM"/>
    <property type="match status" value="1"/>
</dbReference>
<keyword evidence="3" id="KW-1185">Reference proteome</keyword>
<reference evidence="2" key="1">
    <citation type="submission" date="2021-06" db="EMBL/GenBank/DDBJ databases">
        <title>44 bacteria genomes isolated from Dapeng, Shenzhen.</title>
        <authorList>
            <person name="Zheng W."/>
            <person name="Yu S."/>
            <person name="Huang Y."/>
        </authorList>
    </citation>
    <scope>NUCLEOTIDE SEQUENCE</scope>
    <source>
        <strain evidence="2">DP5N28-2</strain>
    </source>
</reference>
<accession>A0A953LAU8</accession>
<dbReference type="RefSeq" id="WP_222580587.1">
    <property type="nucleotide sequence ID" value="NZ_JAHVHU010000011.1"/>
</dbReference>
<dbReference type="Pfam" id="PF13585">
    <property type="entry name" value="CHU_C"/>
    <property type="match status" value="1"/>
</dbReference>
<dbReference type="AlphaFoldDB" id="A0A953LAU8"/>
<keyword evidence="1" id="KW-0732">Signal</keyword>
<organism evidence="2 3">
    <name type="scientific">Membranihabitans marinus</name>
    <dbReference type="NCBI Taxonomy" id="1227546"/>
    <lineage>
        <taxon>Bacteria</taxon>
        <taxon>Pseudomonadati</taxon>
        <taxon>Bacteroidota</taxon>
        <taxon>Saprospiria</taxon>
        <taxon>Saprospirales</taxon>
        <taxon>Saprospiraceae</taxon>
        <taxon>Membranihabitans</taxon>
    </lineage>
</organism>
<dbReference type="Proteomes" id="UP000753961">
    <property type="component" value="Unassembled WGS sequence"/>
</dbReference>
<dbReference type="EMBL" id="JAHVHU010000011">
    <property type="protein sequence ID" value="MBY5959053.1"/>
    <property type="molecule type" value="Genomic_DNA"/>
</dbReference>
<evidence type="ECO:0000256" key="1">
    <source>
        <dbReference type="SAM" id="SignalP"/>
    </source>
</evidence>
<dbReference type="InterPro" id="IPR026341">
    <property type="entry name" value="T9SS_type_B"/>
</dbReference>
<proteinExistence type="predicted"/>
<evidence type="ECO:0000313" key="3">
    <source>
        <dbReference type="Proteomes" id="UP000753961"/>
    </source>
</evidence>
<protein>
    <submittedName>
        <fullName evidence="2">Gliding motility-associated C-terminal domain-containing protein</fullName>
    </submittedName>
</protein>